<gene>
    <name evidence="1" type="ORF">V6N12_034388</name>
</gene>
<dbReference type="PANTHER" id="PTHR31717:SF60">
    <property type="entry name" value="B-BOX TYPE ZINC FINGER FAMILY PROTEIN"/>
    <property type="match status" value="1"/>
</dbReference>
<dbReference type="PANTHER" id="PTHR31717">
    <property type="entry name" value="ZINC FINGER PROTEIN CONSTANS-LIKE 10"/>
    <property type="match status" value="1"/>
</dbReference>
<evidence type="ECO:0000313" key="2">
    <source>
        <dbReference type="Proteomes" id="UP001472677"/>
    </source>
</evidence>
<proteinExistence type="predicted"/>
<accession>A0ABR2AKH5</accession>
<sequence length="177" mass="19269">MYCESDQAILCWDCDSRVHGANFLVAKHLRTLLCHLCQSPTPWTGSGPKLGPTVSVCESCVNRNASREEINARETRDEDDDDDDDNYGDDVDDLDEEGEEEEDDSSEEDDGGDSGDDEENQVVPLSSTMPPVSSSSTSEECSGGCGNGDSQGSCPRSRKVQPLKRMRGTVDPSSRVR</sequence>
<comment type="caution">
    <text evidence="1">The sequence shown here is derived from an EMBL/GenBank/DDBJ whole genome shotgun (WGS) entry which is preliminary data.</text>
</comment>
<organism evidence="1 2">
    <name type="scientific">Hibiscus sabdariffa</name>
    <name type="common">roselle</name>
    <dbReference type="NCBI Taxonomy" id="183260"/>
    <lineage>
        <taxon>Eukaryota</taxon>
        <taxon>Viridiplantae</taxon>
        <taxon>Streptophyta</taxon>
        <taxon>Embryophyta</taxon>
        <taxon>Tracheophyta</taxon>
        <taxon>Spermatophyta</taxon>
        <taxon>Magnoliopsida</taxon>
        <taxon>eudicotyledons</taxon>
        <taxon>Gunneridae</taxon>
        <taxon>Pentapetalae</taxon>
        <taxon>rosids</taxon>
        <taxon>malvids</taxon>
        <taxon>Malvales</taxon>
        <taxon>Malvaceae</taxon>
        <taxon>Malvoideae</taxon>
        <taxon>Hibiscus</taxon>
    </lineage>
</organism>
<name>A0ABR2AKH5_9ROSI</name>
<keyword evidence="2" id="KW-1185">Reference proteome</keyword>
<dbReference type="InterPro" id="IPR049808">
    <property type="entry name" value="CONSTANS-like_Bbox1"/>
</dbReference>
<dbReference type="EMBL" id="JBBPBM010000598">
    <property type="protein sequence ID" value="KAK8493739.1"/>
    <property type="molecule type" value="Genomic_DNA"/>
</dbReference>
<dbReference type="Proteomes" id="UP001472677">
    <property type="component" value="Unassembled WGS sequence"/>
</dbReference>
<evidence type="ECO:0000313" key="1">
    <source>
        <dbReference type="EMBL" id="KAK8493739.1"/>
    </source>
</evidence>
<protein>
    <submittedName>
        <fullName evidence="1">Uncharacterized protein</fullName>
    </submittedName>
</protein>
<reference evidence="1 2" key="1">
    <citation type="journal article" date="2024" name="G3 (Bethesda)">
        <title>Genome assembly of Hibiscus sabdariffa L. provides insights into metabolisms of medicinal natural products.</title>
        <authorList>
            <person name="Kim T."/>
        </authorList>
    </citation>
    <scope>NUCLEOTIDE SEQUENCE [LARGE SCALE GENOMIC DNA]</scope>
    <source>
        <strain evidence="1">TK-2024</strain>
        <tissue evidence="1">Old leaves</tissue>
    </source>
</reference>
<dbReference type="CDD" id="cd19821">
    <property type="entry name" value="Bbox1_BBX-like"/>
    <property type="match status" value="1"/>
</dbReference>